<evidence type="ECO:0000256" key="1">
    <source>
        <dbReference type="SAM" id="Phobius"/>
    </source>
</evidence>
<keyword evidence="1" id="KW-1133">Transmembrane helix</keyword>
<reference evidence="2" key="1">
    <citation type="journal article" date="2015" name="Nature">
        <title>Complex archaea that bridge the gap between prokaryotes and eukaryotes.</title>
        <authorList>
            <person name="Spang A."/>
            <person name="Saw J.H."/>
            <person name="Jorgensen S.L."/>
            <person name="Zaremba-Niedzwiedzka K."/>
            <person name="Martijn J."/>
            <person name="Lind A.E."/>
            <person name="van Eijk R."/>
            <person name="Schleper C."/>
            <person name="Guy L."/>
            <person name="Ettema T.J."/>
        </authorList>
    </citation>
    <scope>NUCLEOTIDE SEQUENCE</scope>
</reference>
<sequence>MAIRLTPERYDVPILAVLAPLIWVVGCLIVWSMGCKTDVPVEVTGVDLSKNTTTTTTVPVSIEDVQGDVTVITLAGATPWTIAGLVGLLGLFQARRQSTAVRLIDRMAGAIEDVQKGQVTVDPRMGKIAALKKHIRGWGSPKPDRLERLLQSRLARMVKK</sequence>
<protein>
    <submittedName>
        <fullName evidence="2">Uncharacterized protein</fullName>
    </submittedName>
</protein>
<proteinExistence type="predicted"/>
<comment type="caution">
    <text evidence="2">The sequence shown here is derived from an EMBL/GenBank/DDBJ whole genome shotgun (WGS) entry which is preliminary data.</text>
</comment>
<organism evidence="2">
    <name type="scientific">marine sediment metagenome</name>
    <dbReference type="NCBI Taxonomy" id="412755"/>
    <lineage>
        <taxon>unclassified sequences</taxon>
        <taxon>metagenomes</taxon>
        <taxon>ecological metagenomes</taxon>
    </lineage>
</organism>
<keyword evidence="1" id="KW-0472">Membrane</keyword>
<feature type="transmembrane region" description="Helical" evidence="1">
    <location>
        <begin position="69"/>
        <end position="92"/>
    </location>
</feature>
<accession>A0A0F9FYT6</accession>
<evidence type="ECO:0000313" key="2">
    <source>
        <dbReference type="EMBL" id="KKL91589.1"/>
    </source>
</evidence>
<dbReference type="EMBL" id="LAZR01019692">
    <property type="protein sequence ID" value="KKL91589.1"/>
    <property type="molecule type" value="Genomic_DNA"/>
</dbReference>
<name>A0A0F9FYT6_9ZZZZ</name>
<keyword evidence="1" id="KW-0812">Transmembrane</keyword>
<feature type="transmembrane region" description="Helical" evidence="1">
    <location>
        <begin position="12"/>
        <end position="33"/>
    </location>
</feature>
<gene>
    <name evidence="2" type="ORF">LCGC14_1893210</name>
</gene>
<dbReference type="PROSITE" id="PS51257">
    <property type="entry name" value="PROKAR_LIPOPROTEIN"/>
    <property type="match status" value="1"/>
</dbReference>
<dbReference type="AlphaFoldDB" id="A0A0F9FYT6"/>